<evidence type="ECO:0000313" key="2">
    <source>
        <dbReference type="EMBL" id="KAF5400903.1"/>
    </source>
</evidence>
<dbReference type="AlphaFoldDB" id="A0A8J4T7S2"/>
<evidence type="ECO:0000313" key="3">
    <source>
        <dbReference type="Proteomes" id="UP000748531"/>
    </source>
</evidence>
<name>A0A8J4T7S2_9TREM</name>
<comment type="caution">
    <text evidence="2">The sequence shown here is derived from an EMBL/GenBank/DDBJ whole genome shotgun (WGS) entry which is preliminary data.</text>
</comment>
<proteinExistence type="predicted"/>
<gene>
    <name evidence="2" type="ORF">PHET_05810</name>
</gene>
<sequence>MGATRYIKHTKSYQQYRNHAHVENQK</sequence>
<reference evidence="2" key="1">
    <citation type="submission" date="2019-05" db="EMBL/GenBank/DDBJ databases">
        <title>Annotation for the trematode Paragonimus heterotremus.</title>
        <authorList>
            <person name="Choi Y.-J."/>
        </authorList>
    </citation>
    <scope>NUCLEOTIDE SEQUENCE</scope>
    <source>
        <strain evidence="2">LC</strain>
    </source>
</reference>
<feature type="region of interest" description="Disordered" evidence="1">
    <location>
        <begin position="1"/>
        <end position="26"/>
    </location>
</feature>
<protein>
    <submittedName>
        <fullName evidence="2">Uncharacterized protein</fullName>
    </submittedName>
</protein>
<dbReference type="EMBL" id="LUCH01002838">
    <property type="protein sequence ID" value="KAF5400903.1"/>
    <property type="molecule type" value="Genomic_DNA"/>
</dbReference>
<dbReference type="Proteomes" id="UP000748531">
    <property type="component" value="Unassembled WGS sequence"/>
</dbReference>
<feature type="compositionally biased region" description="Basic residues" evidence="1">
    <location>
        <begin position="1"/>
        <end position="11"/>
    </location>
</feature>
<organism evidence="2 3">
    <name type="scientific">Paragonimus heterotremus</name>
    <dbReference type="NCBI Taxonomy" id="100268"/>
    <lineage>
        <taxon>Eukaryota</taxon>
        <taxon>Metazoa</taxon>
        <taxon>Spiralia</taxon>
        <taxon>Lophotrochozoa</taxon>
        <taxon>Platyhelminthes</taxon>
        <taxon>Trematoda</taxon>
        <taxon>Digenea</taxon>
        <taxon>Plagiorchiida</taxon>
        <taxon>Troglotremata</taxon>
        <taxon>Troglotrematidae</taxon>
        <taxon>Paragonimus</taxon>
    </lineage>
</organism>
<keyword evidence="3" id="KW-1185">Reference proteome</keyword>
<accession>A0A8J4T7S2</accession>
<evidence type="ECO:0000256" key="1">
    <source>
        <dbReference type="SAM" id="MobiDB-lite"/>
    </source>
</evidence>